<organism evidence="4 5">
    <name type="scientific">Brassica carinata</name>
    <name type="common">Ethiopian mustard</name>
    <name type="synonym">Abyssinian cabbage</name>
    <dbReference type="NCBI Taxonomy" id="52824"/>
    <lineage>
        <taxon>Eukaryota</taxon>
        <taxon>Viridiplantae</taxon>
        <taxon>Streptophyta</taxon>
        <taxon>Embryophyta</taxon>
        <taxon>Tracheophyta</taxon>
        <taxon>Spermatophyta</taxon>
        <taxon>Magnoliopsida</taxon>
        <taxon>eudicotyledons</taxon>
        <taxon>Gunneridae</taxon>
        <taxon>Pentapetalae</taxon>
        <taxon>rosids</taxon>
        <taxon>malvids</taxon>
        <taxon>Brassicales</taxon>
        <taxon>Brassicaceae</taxon>
        <taxon>Brassiceae</taxon>
        <taxon>Brassica</taxon>
    </lineage>
</organism>
<dbReference type="GO" id="GO:0005737">
    <property type="term" value="C:cytoplasm"/>
    <property type="evidence" value="ECO:0007669"/>
    <property type="project" value="TreeGrafter"/>
</dbReference>
<evidence type="ECO:0000256" key="2">
    <source>
        <dbReference type="SAM" id="SignalP"/>
    </source>
</evidence>
<evidence type="ECO:0000259" key="3">
    <source>
        <dbReference type="PROSITE" id="PS50882"/>
    </source>
</evidence>
<comment type="function">
    <text evidence="1">Specifically recognizes and binds N6-methyladenosine (m6A)-containing RNAs, and regulates mRNA stability. M6A is a modification present at internal sites of mRNAs and some non-coding RNAs and plays a role in mRNA stability and processing.</text>
</comment>
<feature type="domain" description="YTH" evidence="3">
    <location>
        <begin position="165"/>
        <end position="298"/>
    </location>
</feature>
<dbReference type="InterPro" id="IPR007275">
    <property type="entry name" value="YTH_domain"/>
</dbReference>
<sequence>MTVWLLLLTEITPKNVAVHNAQQVARLVTSGVAFLNIISCGKNCHISANGNTENSWFKRTEHVTGSSGGGYGSYGYDSRTDNTYSGWGRGNNSYFDGNGDNYADGVDVISRGPRAEGTENQMGDSLEVEESNVTEAVETEDNISVVAPDREQYNQEDFPVDYANAKFFVIKFYGEDDVHKSIKYNVWASTRYGNTKLDAAYHIAQQKPGGCPIFLFFLFVGLAEMIGPVDFKTNVEYWQQQDKWKGSFPLKWHIVKDVPNNLLRHITRENNDYSSPVTQSRDTQEVMLEQGLKIVRIFKEHTSKTCILDDFPFYEGQTEEEGQAGKRGEDPLEIASLLL</sequence>
<dbReference type="PANTHER" id="PTHR12357">
    <property type="entry name" value="YTH YT521-B HOMOLOGY DOMAIN-CONTAINING"/>
    <property type="match status" value="1"/>
</dbReference>
<dbReference type="AlphaFoldDB" id="A0A8X8AWR2"/>
<keyword evidence="5" id="KW-1185">Reference proteome</keyword>
<dbReference type="OrthoDB" id="306690at2759"/>
<reference evidence="4 5" key="1">
    <citation type="submission" date="2020-02" db="EMBL/GenBank/DDBJ databases">
        <authorList>
            <person name="Ma Q."/>
            <person name="Huang Y."/>
            <person name="Song X."/>
            <person name="Pei D."/>
        </authorList>
    </citation>
    <scope>NUCLEOTIDE SEQUENCE [LARGE SCALE GENOMIC DNA]</scope>
    <source>
        <strain evidence="4">Sxm20200214</strain>
        <tissue evidence="4">Leaf</tissue>
    </source>
</reference>
<dbReference type="PANTHER" id="PTHR12357:SF99">
    <property type="entry name" value="YTH DOMAIN-CONTAINING PROTEIN ECT2-RELATED"/>
    <property type="match status" value="1"/>
</dbReference>
<gene>
    <name evidence="4" type="ORF">Bca52824_018806</name>
</gene>
<dbReference type="Pfam" id="PF04146">
    <property type="entry name" value="YTH"/>
    <property type="match status" value="1"/>
</dbReference>
<keyword evidence="1" id="KW-0694">RNA-binding</keyword>
<dbReference type="Proteomes" id="UP000886595">
    <property type="component" value="Unassembled WGS sequence"/>
</dbReference>
<evidence type="ECO:0000313" key="4">
    <source>
        <dbReference type="EMBL" id="KAG2315684.1"/>
    </source>
</evidence>
<comment type="caution">
    <text evidence="4">The sequence shown here is derived from an EMBL/GenBank/DDBJ whole genome shotgun (WGS) entry which is preliminary data.</text>
</comment>
<accession>A0A8X8AWR2</accession>
<name>A0A8X8AWR2_BRACI</name>
<evidence type="ECO:0000313" key="5">
    <source>
        <dbReference type="Proteomes" id="UP000886595"/>
    </source>
</evidence>
<dbReference type="Gene3D" id="3.10.590.10">
    <property type="entry name" value="ph1033 like domains"/>
    <property type="match status" value="1"/>
</dbReference>
<comment type="similarity">
    <text evidence="1">Belongs to the YTHDF family.</text>
</comment>
<dbReference type="EMBL" id="JAAMPC010000004">
    <property type="protein sequence ID" value="KAG2315684.1"/>
    <property type="molecule type" value="Genomic_DNA"/>
</dbReference>
<protein>
    <recommendedName>
        <fullName evidence="1">YTH domain-containing family protein</fullName>
    </recommendedName>
</protein>
<dbReference type="PROSITE" id="PS50882">
    <property type="entry name" value="YTH"/>
    <property type="match status" value="1"/>
</dbReference>
<dbReference type="CDD" id="cd21134">
    <property type="entry name" value="YTH"/>
    <property type="match status" value="1"/>
</dbReference>
<evidence type="ECO:0000256" key="1">
    <source>
        <dbReference type="RuleBase" id="RU369095"/>
    </source>
</evidence>
<dbReference type="GO" id="GO:0003729">
    <property type="term" value="F:mRNA binding"/>
    <property type="evidence" value="ECO:0007669"/>
    <property type="project" value="UniProtKB-UniRule"/>
</dbReference>
<feature type="chain" id="PRO_5036494310" description="YTH domain-containing family protein" evidence="2">
    <location>
        <begin position="18"/>
        <end position="339"/>
    </location>
</feature>
<keyword evidence="2" id="KW-0732">Signal</keyword>
<proteinExistence type="inferred from homology"/>
<dbReference type="InterPro" id="IPR045168">
    <property type="entry name" value="YTH_prot"/>
</dbReference>
<dbReference type="GO" id="GO:0061157">
    <property type="term" value="P:mRNA destabilization"/>
    <property type="evidence" value="ECO:0007669"/>
    <property type="project" value="TreeGrafter"/>
</dbReference>
<feature type="signal peptide" evidence="2">
    <location>
        <begin position="1"/>
        <end position="17"/>
    </location>
</feature>
<dbReference type="GO" id="GO:1990247">
    <property type="term" value="F:N6-methyladenosine-containing RNA reader activity"/>
    <property type="evidence" value="ECO:0007669"/>
    <property type="project" value="UniProtKB-UniRule"/>
</dbReference>